<dbReference type="PANTHER" id="PTHR36933">
    <property type="entry name" value="SLL0788 PROTEIN"/>
    <property type="match status" value="1"/>
</dbReference>
<dbReference type="InterPro" id="IPR012347">
    <property type="entry name" value="Ferritin-like"/>
</dbReference>
<gene>
    <name evidence="3" type="ORF">AB0I48_22015</name>
</gene>
<evidence type="ECO:0000313" key="3">
    <source>
        <dbReference type="EMBL" id="MEV0710248.1"/>
    </source>
</evidence>
<sequence length="212" mass="22361">MTARSVFGTAAAVCAAALLLVLGAAARPLLVADTPAAPVFTDAEIGFLQDMTAHHQQAVLMVARLSADADPSVRSLAAQIGDTQRVEIGTMMGWLTLAEALPTNPRPMAWISQTAAHEHHGTPTQADTTVMPGMATITELDELALAHGERADQLFLTLMRRHHGGGATMAKAAAEQFPDGPITRFARSIFTDQTREAATMSLLLDRAASSPP</sequence>
<feature type="signal peptide" evidence="1">
    <location>
        <begin position="1"/>
        <end position="26"/>
    </location>
</feature>
<proteinExistence type="predicted"/>
<reference evidence="3 4" key="1">
    <citation type="submission" date="2024-06" db="EMBL/GenBank/DDBJ databases">
        <title>The Natural Products Discovery Center: Release of the First 8490 Sequenced Strains for Exploring Actinobacteria Biosynthetic Diversity.</title>
        <authorList>
            <person name="Kalkreuter E."/>
            <person name="Kautsar S.A."/>
            <person name="Yang D."/>
            <person name="Bader C.D."/>
            <person name="Teijaro C.N."/>
            <person name="Fluegel L."/>
            <person name="Davis C.M."/>
            <person name="Simpson J.R."/>
            <person name="Lauterbach L."/>
            <person name="Steele A.D."/>
            <person name="Gui C."/>
            <person name="Meng S."/>
            <person name="Li G."/>
            <person name="Viehrig K."/>
            <person name="Ye F."/>
            <person name="Su P."/>
            <person name="Kiefer A.F."/>
            <person name="Nichols A."/>
            <person name="Cepeda A.J."/>
            <person name="Yan W."/>
            <person name="Fan B."/>
            <person name="Jiang Y."/>
            <person name="Adhikari A."/>
            <person name="Zheng C.-J."/>
            <person name="Schuster L."/>
            <person name="Cowan T.M."/>
            <person name="Smanski M.J."/>
            <person name="Chevrette M.G."/>
            <person name="De Carvalho L.P.S."/>
            <person name="Shen B."/>
        </authorList>
    </citation>
    <scope>NUCLEOTIDE SEQUENCE [LARGE SCALE GENOMIC DNA]</scope>
    <source>
        <strain evidence="3 4">NPDC050403</strain>
    </source>
</reference>
<dbReference type="Gene3D" id="1.20.1260.10">
    <property type="match status" value="1"/>
</dbReference>
<dbReference type="PANTHER" id="PTHR36933:SF1">
    <property type="entry name" value="SLL0788 PROTEIN"/>
    <property type="match status" value="1"/>
</dbReference>
<keyword evidence="4" id="KW-1185">Reference proteome</keyword>
<feature type="domain" description="DUF305" evidence="2">
    <location>
        <begin position="44"/>
        <end position="202"/>
    </location>
</feature>
<feature type="chain" id="PRO_5046789705" evidence="1">
    <location>
        <begin position="27"/>
        <end position="212"/>
    </location>
</feature>
<evidence type="ECO:0000256" key="1">
    <source>
        <dbReference type="SAM" id="SignalP"/>
    </source>
</evidence>
<protein>
    <submittedName>
        <fullName evidence="3">DUF305 domain-containing protein</fullName>
    </submittedName>
</protein>
<keyword evidence="1" id="KW-0732">Signal</keyword>
<comment type="caution">
    <text evidence="3">The sequence shown here is derived from an EMBL/GenBank/DDBJ whole genome shotgun (WGS) entry which is preliminary data.</text>
</comment>
<organism evidence="3 4">
    <name type="scientific">Nocardia aurea</name>
    <dbReference type="NCBI Taxonomy" id="2144174"/>
    <lineage>
        <taxon>Bacteria</taxon>
        <taxon>Bacillati</taxon>
        <taxon>Actinomycetota</taxon>
        <taxon>Actinomycetes</taxon>
        <taxon>Mycobacteriales</taxon>
        <taxon>Nocardiaceae</taxon>
        <taxon>Nocardia</taxon>
    </lineage>
</organism>
<dbReference type="InterPro" id="IPR005183">
    <property type="entry name" value="DUF305_CopM-like"/>
</dbReference>
<dbReference type="Pfam" id="PF03713">
    <property type="entry name" value="DUF305"/>
    <property type="match status" value="1"/>
</dbReference>
<name>A0ABV3FXZ7_9NOCA</name>
<evidence type="ECO:0000313" key="4">
    <source>
        <dbReference type="Proteomes" id="UP001551695"/>
    </source>
</evidence>
<accession>A0ABV3FXZ7</accession>
<dbReference type="RefSeq" id="WP_357786044.1">
    <property type="nucleotide sequence ID" value="NZ_JBFAKC010000010.1"/>
</dbReference>
<dbReference type="Proteomes" id="UP001551695">
    <property type="component" value="Unassembled WGS sequence"/>
</dbReference>
<evidence type="ECO:0000259" key="2">
    <source>
        <dbReference type="Pfam" id="PF03713"/>
    </source>
</evidence>
<dbReference type="EMBL" id="JBFAKC010000010">
    <property type="protein sequence ID" value="MEV0710248.1"/>
    <property type="molecule type" value="Genomic_DNA"/>
</dbReference>